<feature type="compositionally biased region" description="Low complexity" evidence="1">
    <location>
        <begin position="1"/>
        <end position="21"/>
    </location>
</feature>
<dbReference type="Proteomes" id="UP000031443">
    <property type="component" value="Unassembled WGS sequence"/>
</dbReference>
<dbReference type="AlphaFoldDB" id="M7C787"/>
<proteinExistence type="predicted"/>
<name>M7C787_CHEMY</name>
<organism evidence="2 3">
    <name type="scientific">Chelonia mydas</name>
    <name type="common">Green sea-turtle</name>
    <name type="synonym">Chelonia agassizi</name>
    <dbReference type="NCBI Taxonomy" id="8469"/>
    <lineage>
        <taxon>Eukaryota</taxon>
        <taxon>Metazoa</taxon>
        <taxon>Chordata</taxon>
        <taxon>Craniata</taxon>
        <taxon>Vertebrata</taxon>
        <taxon>Euteleostomi</taxon>
        <taxon>Archelosauria</taxon>
        <taxon>Testudinata</taxon>
        <taxon>Testudines</taxon>
        <taxon>Cryptodira</taxon>
        <taxon>Durocryptodira</taxon>
        <taxon>Americhelydia</taxon>
        <taxon>Chelonioidea</taxon>
        <taxon>Cheloniidae</taxon>
        <taxon>Chelonia</taxon>
    </lineage>
</organism>
<reference evidence="3" key="1">
    <citation type="journal article" date="2013" name="Nat. Genet.">
        <title>The draft genomes of soft-shell turtle and green sea turtle yield insights into the development and evolution of the turtle-specific body plan.</title>
        <authorList>
            <person name="Wang Z."/>
            <person name="Pascual-Anaya J."/>
            <person name="Zadissa A."/>
            <person name="Li W."/>
            <person name="Niimura Y."/>
            <person name="Huang Z."/>
            <person name="Li C."/>
            <person name="White S."/>
            <person name="Xiong Z."/>
            <person name="Fang D."/>
            <person name="Wang B."/>
            <person name="Ming Y."/>
            <person name="Chen Y."/>
            <person name="Zheng Y."/>
            <person name="Kuraku S."/>
            <person name="Pignatelli M."/>
            <person name="Herrero J."/>
            <person name="Beal K."/>
            <person name="Nozawa M."/>
            <person name="Li Q."/>
            <person name="Wang J."/>
            <person name="Zhang H."/>
            <person name="Yu L."/>
            <person name="Shigenobu S."/>
            <person name="Wang J."/>
            <person name="Liu J."/>
            <person name="Flicek P."/>
            <person name="Searle S."/>
            <person name="Wang J."/>
            <person name="Kuratani S."/>
            <person name="Yin Y."/>
            <person name="Aken B."/>
            <person name="Zhang G."/>
            <person name="Irie N."/>
        </authorList>
    </citation>
    <scope>NUCLEOTIDE SEQUENCE [LARGE SCALE GENOMIC DNA]</scope>
</reference>
<evidence type="ECO:0000313" key="3">
    <source>
        <dbReference type="Proteomes" id="UP000031443"/>
    </source>
</evidence>
<evidence type="ECO:0000313" key="2">
    <source>
        <dbReference type="EMBL" id="EMP40383.1"/>
    </source>
</evidence>
<keyword evidence="3" id="KW-1185">Reference proteome</keyword>
<dbReference type="EMBL" id="KB513064">
    <property type="protein sequence ID" value="EMP40383.1"/>
    <property type="molecule type" value="Genomic_DNA"/>
</dbReference>
<gene>
    <name evidence="2" type="ORF">UY3_02379</name>
</gene>
<protein>
    <submittedName>
        <fullName evidence="2">Uncharacterized protein</fullName>
    </submittedName>
</protein>
<evidence type="ECO:0000256" key="1">
    <source>
        <dbReference type="SAM" id="MobiDB-lite"/>
    </source>
</evidence>
<accession>M7C787</accession>
<feature type="region of interest" description="Disordered" evidence="1">
    <location>
        <begin position="1"/>
        <end position="49"/>
    </location>
</feature>
<sequence length="403" mass="44408">MGDPGSSTSSSAYSLGASSTSEECSEGSPMAGTPSVQLEEEEEDEDMPPEEAAIRVIQKHLQGREEWVRDRAKQLRFLHAIPTLCFSAQKQGQDTLEPHCSRAALVESTAALHKAYADSLDIMLRSLLMETPTMDKLQHLLESSSDFPKVGYLVAQLGLYIFDPAYDISRKPGIGFTGSTSHCCRRGVFGEMISEDQRRSFLQAVLLAIHDPWLCVSQAGLVLAFSIVGEAGHLIGDKSLSHVYAEEESDFRKPELEHFFQVGYCPCPIHRAHFRKPQAVRGLGLAHPRTTRKSISKGGVMILDSIACTKLQTGAPADSPEEHHPVFLWSGYGSPSVMEGRKELDSEILEHNWAARSEFHGENATSTEHTRKALNMDKNSLTPNCQLRGGHPSISEFITFDLS</sequence>
<feature type="compositionally biased region" description="Acidic residues" evidence="1">
    <location>
        <begin position="38"/>
        <end position="49"/>
    </location>
</feature>